<accession>A0AAN9FBY3</accession>
<protein>
    <submittedName>
        <fullName evidence="2">Uncharacterized protein</fullName>
    </submittedName>
</protein>
<feature type="region of interest" description="Disordered" evidence="1">
    <location>
        <begin position="1"/>
        <end position="136"/>
    </location>
</feature>
<feature type="compositionally biased region" description="Basic residues" evidence="1">
    <location>
        <begin position="89"/>
        <end position="105"/>
    </location>
</feature>
<evidence type="ECO:0000313" key="2">
    <source>
        <dbReference type="EMBL" id="KAK7272599.1"/>
    </source>
</evidence>
<gene>
    <name evidence="2" type="ORF">RJT34_29304</name>
</gene>
<dbReference type="Proteomes" id="UP001359559">
    <property type="component" value="Unassembled WGS sequence"/>
</dbReference>
<organism evidence="2 3">
    <name type="scientific">Clitoria ternatea</name>
    <name type="common">Butterfly pea</name>
    <dbReference type="NCBI Taxonomy" id="43366"/>
    <lineage>
        <taxon>Eukaryota</taxon>
        <taxon>Viridiplantae</taxon>
        <taxon>Streptophyta</taxon>
        <taxon>Embryophyta</taxon>
        <taxon>Tracheophyta</taxon>
        <taxon>Spermatophyta</taxon>
        <taxon>Magnoliopsida</taxon>
        <taxon>eudicotyledons</taxon>
        <taxon>Gunneridae</taxon>
        <taxon>Pentapetalae</taxon>
        <taxon>rosids</taxon>
        <taxon>fabids</taxon>
        <taxon>Fabales</taxon>
        <taxon>Fabaceae</taxon>
        <taxon>Papilionoideae</taxon>
        <taxon>50 kb inversion clade</taxon>
        <taxon>NPAAA clade</taxon>
        <taxon>indigoferoid/millettioid clade</taxon>
        <taxon>Phaseoleae</taxon>
        <taxon>Clitoria</taxon>
    </lineage>
</organism>
<name>A0AAN9FBY3_CLITE</name>
<reference evidence="2 3" key="1">
    <citation type="submission" date="2024-01" db="EMBL/GenBank/DDBJ databases">
        <title>The genomes of 5 underutilized Papilionoideae crops provide insights into root nodulation and disease resistance.</title>
        <authorList>
            <person name="Yuan L."/>
        </authorList>
    </citation>
    <scope>NUCLEOTIDE SEQUENCE [LARGE SCALE GENOMIC DNA]</scope>
    <source>
        <strain evidence="2">LY-2023</strain>
        <tissue evidence="2">Leaf</tissue>
    </source>
</reference>
<evidence type="ECO:0000256" key="1">
    <source>
        <dbReference type="SAM" id="MobiDB-lite"/>
    </source>
</evidence>
<evidence type="ECO:0000313" key="3">
    <source>
        <dbReference type="Proteomes" id="UP001359559"/>
    </source>
</evidence>
<dbReference type="AlphaFoldDB" id="A0AAN9FBY3"/>
<comment type="caution">
    <text evidence="2">The sequence shown here is derived from an EMBL/GenBank/DDBJ whole genome shotgun (WGS) entry which is preliminary data.</text>
</comment>
<sequence length="136" mass="15105">MGRQLSSLGLDPTLAIKRIGSRSASRRGRKRERSLETRNAGGGDGMDIDDDKPNKKQRLSRSLSRGRSVPRLPIEVVPGEGFKDSAQKSKARKLVKKSVKKRNKDARRVEPGRVIPSLTPKHLFSGKRPIGKTGRR</sequence>
<keyword evidence="3" id="KW-1185">Reference proteome</keyword>
<dbReference type="EMBL" id="JAYKXN010000007">
    <property type="protein sequence ID" value="KAK7272599.1"/>
    <property type="molecule type" value="Genomic_DNA"/>
</dbReference>
<proteinExistence type="predicted"/>